<evidence type="ECO:0000313" key="2">
    <source>
        <dbReference type="Proteomes" id="UP000240786"/>
    </source>
</evidence>
<protein>
    <submittedName>
        <fullName evidence="1">Uncharacterized protein</fullName>
    </submittedName>
</protein>
<proteinExistence type="predicted"/>
<dbReference type="EMBL" id="MG099938">
    <property type="protein sequence ID" value="ATW60927.1"/>
    <property type="molecule type" value="Genomic_DNA"/>
</dbReference>
<reference evidence="1 2" key="1">
    <citation type="submission" date="2017-10" db="EMBL/GenBank/DDBJ databases">
        <authorList>
            <person name="Fong C."/>
            <person name="Hamill A."/>
            <person name="Ko T.W."/>
            <person name="Sim E."/>
            <person name="Meyer J."/>
            <person name="Leo J."/>
            <person name="Li A."/>
            <person name="Narbutas R."/>
            <person name="Ng C."/>
            <person name="Yoon E."/>
            <person name="Vijanderan J."/>
            <person name="Goodwin E."/>
            <person name="Reddi K."/>
            <person name="Villella W."/>
            <person name="Sanders E.R."/>
            <person name="Benyamini P."/>
            <person name="Moberg-Parker J."/>
            <person name="Garlena R.A."/>
            <person name="Russell D.A."/>
            <person name="Pope W.H."/>
            <person name="Jacobs-Sera D."/>
            <person name="Hendrix R.W."/>
            <person name="Hatfull G.F."/>
        </authorList>
    </citation>
    <scope>NUCLEOTIDE SEQUENCE [LARGE SCALE GENOMIC DNA]</scope>
</reference>
<accession>A0A2H4PFB7</accession>
<keyword evidence="2" id="KW-1185">Reference proteome</keyword>
<dbReference type="Proteomes" id="UP000240786">
    <property type="component" value="Segment"/>
</dbReference>
<name>A0A2H4PFB7_9CAUD</name>
<organism evidence="1 2">
    <name type="scientific">Mycobacterium phage Archetta</name>
    <dbReference type="NCBI Taxonomy" id="2047836"/>
    <lineage>
        <taxon>Viruses</taxon>
        <taxon>Duplodnaviria</taxon>
        <taxon>Heunggongvirae</taxon>
        <taxon>Uroviricota</taxon>
        <taxon>Caudoviricetes</taxon>
        <taxon>Benedictvirus</taxon>
        <taxon>Benedictvirus archetta</taxon>
    </lineage>
</organism>
<evidence type="ECO:0000313" key="1">
    <source>
        <dbReference type="EMBL" id="ATW60927.1"/>
    </source>
</evidence>
<gene>
    <name evidence="1" type="ORF">SEA_ARCHETTA_56</name>
</gene>
<sequence>MTVQVREDFGASTIELENGGEIWVSRVGDSIEIGVDEGYPTYDIAYVRLTLDELTAFLEAAVKKTLKGRQTRRP</sequence>